<reference evidence="1" key="1">
    <citation type="submission" date="2022-11" db="EMBL/GenBank/DDBJ databases">
        <title>Genome Sequence of Boeremia exigua.</title>
        <authorList>
            <person name="Buettner E."/>
        </authorList>
    </citation>
    <scope>NUCLEOTIDE SEQUENCE</scope>
    <source>
        <strain evidence="1">CU02</strain>
    </source>
</reference>
<organism evidence="1 2">
    <name type="scientific">Boeremia exigua</name>
    <dbReference type="NCBI Taxonomy" id="749465"/>
    <lineage>
        <taxon>Eukaryota</taxon>
        <taxon>Fungi</taxon>
        <taxon>Dikarya</taxon>
        <taxon>Ascomycota</taxon>
        <taxon>Pezizomycotina</taxon>
        <taxon>Dothideomycetes</taxon>
        <taxon>Pleosporomycetidae</taxon>
        <taxon>Pleosporales</taxon>
        <taxon>Pleosporineae</taxon>
        <taxon>Didymellaceae</taxon>
        <taxon>Boeremia</taxon>
    </lineage>
</organism>
<evidence type="ECO:0000313" key="1">
    <source>
        <dbReference type="EMBL" id="KAJ8118366.1"/>
    </source>
</evidence>
<keyword evidence="2" id="KW-1185">Reference proteome</keyword>
<evidence type="ECO:0000313" key="2">
    <source>
        <dbReference type="Proteomes" id="UP001153331"/>
    </source>
</evidence>
<dbReference type="Proteomes" id="UP001153331">
    <property type="component" value="Unassembled WGS sequence"/>
</dbReference>
<gene>
    <name evidence="1" type="ORF">OPT61_g642</name>
</gene>
<protein>
    <submittedName>
        <fullName evidence="1">Uncharacterized protein</fullName>
    </submittedName>
</protein>
<accession>A0ACC2IT33</accession>
<sequence length="652" mass="72173">MLLRSRKKNDWVPDVGGPAADGKPFESNPTPVGFWHPSLREVRRRVIREWIVTTAFLMAFILAVLSIYWGVFFKAETRLSHLLVYVVDMDGTVPYDNTGNMPFVGPTITQLVQEQLSSGMPTLGWEIRAGSDFNNDVLEVRRAVYNWDAWAAIVINPNASALLYQAVATGNTSYDPLGACQLVYQDARDDTNWFDFLFPLISKFMTQATSQVGQQWARMALQNASDPATLANIQAVPQAISPAIGFSEFNLRPFYPYTGIPAVSIGLIYLIIISFFSFSFYLPIHMTYINPKGHPPLKFWQLILWRWIATLSAYFMLSLAYSFVSLAFQINFTHTNPITSHTQVTDIAYGNPISYGHGTFLVYWMLNFFGMIALGLACENAAMVVGMPWMGLFLIFWVITNVSTSFYDIEIAPVFYRWGYAWPLHSIVEGSRQILFGLHSRIRLDFGILIAWGAVNTAKIQSSHTVMAPLFRSMTRTLHIAPTARTLTTTRPLSQELKRGPKMGTNKPDQSPNSSAKPNADARSSTLNTDTQSSASTQEHKSGDDHPAKQPDQQAQPTRSTGIGGSEEVKGGKEGNDQISEAGKKNLAWHGYSGDAVMEMVITPVEDSRTQGFGKEGAREVQGQGAAAGPSTLLGVIGVVLESAIPYMVIVM</sequence>
<comment type="caution">
    <text evidence="1">The sequence shown here is derived from an EMBL/GenBank/DDBJ whole genome shotgun (WGS) entry which is preliminary data.</text>
</comment>
<proteinExistence type="predicted"/>
<dbReference type="EMBL" id="JAPHNI010000021">
    <property type="protein sequence ID" value="KAJ8118366.1"/>
    <property type="molecule type" value="Genomic_DNA"/>
</dbReference>
<name>A0ACC2IT33_9PLEO</name>